<protein>
    <submittedName>
        <fullName evidence="2">Uncharacterized protein</fullName>
    </submittedName>
</protein>
<keyword evidence="3" id="KW-1185">Reference proteome</keyword>
<dbReference type="AlphaFoldDB" id="A0A2P6VA58"/>
<dbReference type="EMBL" id="LHPF02000017">
    <property type="protein sequence ID" value="PSC70965.1"/>
    <property type="molecule type" value="Genomic_DNA"/>
</dbReference>
<name>A0A2P6VA58_9CHLO</name>
<reference evidence="2 3" key="1">
    <citation type="journal article" date="2018" name="Plant J.">
        <title>Genome sequences of Chlorella sorokiniana UTEX 1602 and Micractinium conductrix SAG 241.80: implications to maltose excretion by a green alga.</title>
        <authorList>
            <person name="Arriola M.B."/>
            <person name="Velmurugan N."/>
            <person name="Zhang Y."/>
            <person name="Plunkett M.H."/>
            <person name="Hondzo H."/>
            <person name="Barney B.M."/>
        </authorList>
    </citation>
    <scope>NUCLEOTIDE SEQUENCE [LARGE SCALE GENOMIC DNA]</scope>
    <source>
        <strain evidence="2 3">SAG 241.80</strain>
    </source>
</reference>
<comment type="caution">
    <text evidence="2">The sequence shown here is derived from an EMBL/GenBank/DDBJ whole genome shotgun (WGS) entry which is preliminary data.</text>
</comment>
<feature type="region of interest" description="Disordered" evidence="1">
    <location>
        <begin position="1"/>
        <end position="37"/>
    </location>
</feature>
<evidence type="ECO:0000256" key="1">
    <source>
        <dbReference type="SAM" id="MobiDB-lite"/>
    </source>
</evidence>
<feature type="compositionally biased region" description="Low complexity" evidence="1">
    <location>
        <begin position="58"/>
        <end position="79"/>
    </location>
</feature>
<evidence type="ECO:0000313" key="2">
    <source>
        <dbReference type="EMBL" id="PSC70965.1"/>
    </source>
</evidence>
<accession>A0A2P6VA58</accession>
<proteinExistence type="predicted"/>
<sequence>MKQIELGRIQLPEEPELGDGGCGAASPAGTAPPAPDAVDRQLAWLLAAHRGAGRQAPAGIACSSDSGASSGGVSPAAAAAGGGSEAGGDIDEGAVREQMAGISRCLWSAVSSGTASGVNTVPTSASRTAHAYSEAAVAAMQADGELAVTHHRRRDEHSRYVEASARAAAMRRGVVDPKP</sequence>
<feature type="region of interest" description="Disordered" evidence="1">
    <location>
        <begin position="57"/>
        <end position="95"/>
    </location>
</feature>
<organism evidence="2 3">
    <name type="scientific">Micractinium conductrix</name>
    <dbReference type="NCBI Taxonomy" id="554055"/>
    <lineage>
        <taxon>Eukaryota</taxon>
        <taxon>Viridiplantae</taxon>
        <taxon>Chlorophyta</taxon>
        <taxon>core chlorophytes</taxon>
        <taxon>Trebouxiophyceae</taxon>
        <taxon>Chlorellales</taxon>
        <taxon>Chlorellaceae</taxon>
        <taxon>Chlorella clade</taxon>
        <taxon>Micractinium</taxon>
    </lineage>
</organism>
<gene>
    <name evidence="2" type="ORF">C2E20_5749</name>
</gene>
<evidence type="ECO:0000313" key="3">
    <source>
        <dbReference type="Proteomes" id="UP000239649"/>
    </source>
</evidence>
<dbReference type="Proteomes" id="UP000239649">
    <property type="component" value="Unassembled WGS sequence"/>
</dbReference>